<keyword evidence="7 9" id="KW-0472">Membrane</keyword>
<dbReference type="GO" id="GO:0043093">
    <property type="term" value="P:FtsZ-dependent cytokinesis"/>
    <property type="evidence" value="ECO:0007669"/>
    <property type="project" value="UniProtKB-UniRule"/>
</dbReference>
<gene>
    <name evidence="9" type="primary">ftsQ</name>
    <name evidence="11" type="ORF">F0U83_04535</name>
</gene>
<dbReference type="InterPro" id="IPR026579">
    <property type="entry name" value="FtsQ"/>
</dbReference>
<keyword evidence="4 9" id="KW-0132">Cell division</keyword>
<keyword evidence="6 9" id="KW-1133">Transmembrane helix</keyword>
<protein>
    <recommendedName>
        <fullName evidence="9">Cell division protein FtsQ</fullName>
    </recommendedName>
</protein>
<organism evidence="11 12">
    <name type="scientific">Neptunomonas concharum</name>
    <dbReference type="NCBI Taxonomy" id="1031538"/>
    <lineage>
        <taxon>Bacteria</taxon>
        <taxon>Pseudomonadati</taxon>
        <taxon>Pseudomonadota</taxon>
        <taxon>Gammaproteobacteria</taxon>
        <taxon>Oceanospirillales</taxon>
        <taxon>Oceanospirillaceae</taxon>
        <taxon>Neptunomonas</taxon>
    </lineage>
</organism>
<evidence type="ECO:0000256" key="5">
    <source>
        <dbReference type="ARBA" id="ARBA00022692"/>
    </source>
</evidence>
<evidence type="ECO:0000256" key="9">
    <source>
        <dbReference type="HAMAP-Rule" id="MF_00911"/>
    </source>
</evidence>
<keyword evidence="2 9" id="KW-1003">Cell membrane</keyword>
<reference evidence="11 12" key="1">
    <citation type="journal article" date="2019" name="Biochem. Eng. J.">
        <title>Metabolic engineering of the marine bacteria Neptunomonas concharum for the production of acetoin and meso-2,3-butanediol from acetate.</title>
        <authorList>
            <person name="Li W."/>
            <person name="Pu N."/>
            <person name="Liu C.-X."/>
            <person name="Yuan Q.-P."/>
            <person name="Li Z.-J."/>
        </authorList>
    </citation>
    <scope>NUCLEOTIDE SEQUENCE [LARGE SCALE GENOMIC DNA]</scope>
    <source>
        <strain evidence="11 12">JCM17730</strain>
    </source>
</reference>
<accession>A0A5P1R8T0</accession>
<evidence type="ECO:0000313" key="12">
    <source>
        <dbReference type="Proteomes" id="UP000324760"/>
    </source>
</evidence>
<evidence type="ECO:0000256" key="1">
    <source>
        <dbReference type="ARBA" id="ARBA00004370"/>
    </source>
</evidence>
<dbReference type="PROSITE" id="PS51779">
    <property type="entry name" value="POTRA"/>
    <property type="match status" value="1"/>
</dbReference>
<keyword evidence="8 9" id="KW-0131">Cell cycle</keyword>
<dbReference type="PANTHER" id="PTHR35851:SF1">
    <property type="entry name" value="CELL DIVISION PROTEIN FTSQ"/>
    <property type="match status" value="1"/>
</dbReference>
<feature type="domain" description="POTRA" evidence="10">
    <location>
        <begin position="65"/>
        <end position="134"/>
    </location>
</feature>
<name>A0A5P1R8T0_9GAMM</name>
<keyword evidence="3 9" id="KW-0997">Cell inner membrane</keyword>
<dbReference type="OrthoDB" id="9790370at2"/>
<dbReference type="Pfam" id="PF03799">
    <property type="entry name" value="FtsQ_DivIB_C"/>
    <property type="match status" value="1"/>
</dbReference>
<comment type="similarity">
    <text evidence="9">Belongs to the FtsQ/DivIB family. FtsQ subfamily.</text>
</comment>
<dbReference type="GO" id="GO:0005886">
    <property type="term" value="C:plasma membrane"/>
    <property type="evidence" value="ECO:0007669"/>
    <property type="project" value="UniProtKB-SubCell"/>
</dbReference>
<dbReference type="InterPro" id="IPR034746">
    <property type="entry name" value="POTRA"/>
</dbReference>
<dbReference type="AlphaFoldDB" id="A0A5P1R8T0"/>
<dbReference type="PANTHER" id="PTHR35851">
    <property type="entry name" value="CELL DIVISION PROTEIN FTSQ"/>
    <property type="match status" value="1"/>
</dbReference>
<comment type="subcellular location">
    <subcellularLocation>
        <location evidence="9">Cell inner membrane</location>
        <topology evidence="9">Single-pass type II membrane protein</topology>
    </subcellularLocation>
    <subcellularLocation>
        <location evidence="1">Membrane</location>
    </subcellularLocation>
    <text evidence="9">Localizes to the division septum.</text>
</comment>
<sequence length="270" mass="30743">MNAKVQTLQVYDQYELPSKANSSVVKPDVQESELYWRPLIILSSALIFCGLMFSGYTQAMKWLDRPVNEIRMLGETKYLNKTLLAEKLAASISAPLLHLDIEALRNTLLDDPWVQAAEVRREWPPAVSVLVSEQIPVARWGKKGLLNHQGDIFWPDSRDGYEHLPELNGPATETQLLMAQYHDMSRLFQGASVRMSGLTMEARGAWILQMGNGIEVVVGREQLKDRLQRFLHVYQKELASAADRIERIDIRYTNGVAVKWREPIEQIKAG</sequence>
<dbReference type="Proteomes" id="UP000324760">
    <property type="component" value="Chromosome"/>
</dbReference>
<dbReference type="InterPro" id="IPR045335">
    <property type="entry name" value="FtsQ_C_sf"/>
</dbReference>
<keyword evidence="5 9" id="KW-0812">Transmembrane</keyword>
<evidence type="ECO:0000256" key="3">
    <source>
        <dbReference type="ARBA" id="ARBA00022519"/>
    </source>
</evidence>
<evidence type="ECO:0000256" key="8">
    <source>
        <dbReference type="ARBA" id="ARBA00023306"/>
    </source>
</evidence>
<dbReference type="GO" id="GO:0090529">
    <property type="term" value="P:cell septum assembly"/>
    <property type="evidence" value="ECO:0007669"/>
    <property type="project" value="InterPro"/>
</dbReference>
<dbReference type="KEGG" id="ncu:F0U83_04535"/>
<dbReference type="RefSeq" id="WP_138988893.1">
    <property type="nucleotide sequence ID" value="NZ_CP043869.1"/>
</dbReference>
<evidence type="ECO:0000256" key="4">
    <source>
        <dbReference type="ARBA" id="ARBA00022618"/>
    </source>
</evidence>
<keyword evidence="12" id="KW-1185">Reference proteome</keyword>
<evidence type="ECO:0000256" key="2">
    <source>
        <dbReference type="ARBA" id="ARBA00022475"/>
    </source>
</evidence>
<evidence type="ECO:0000256" key="7">
    <source>
        <dbReference type="ARBA" id="ARBA00023136"/>
    </source>
</evidence>
<comment type="function">
    <text evidence="9">Essential cell division protein. May link together the upstream cell division proteins, which are predominantly cytoplasmic, with the downstream cell division proteins, which are predominantly periplasmic. May control correct divisome assembly.</text>
</comment>
<dbReference type="HAMAP" id="MF_00911">
    <property type="entry name" value="FtsQ_subfam"/>
    <property type="match status" value="1"/>
</dbReference>
<dbReference type="InterPro" id="IPR005548">
    <property type="entry name" value="Cell_div_FtsQ/DivIB_C"/>
</dbReference>
<feature type="transmembrane region" description="Helical" evidence="9">
    <location>
        <begin position="35"/>
        <end position="56"/>
    </location>
</feature>
<dbReference type="Gene3D" id="3.40.50.11690">
    <property type="entry name" value="Cell division protein FtsQ/DivIB"/>
    <property type="match status" value="1"/>
</dbReference>
<dbReference type="Pfam" id="PF08478">
    <property type="entry name" value="POTRA_1"/>
    <property type="match status" value="1"/>
</dbReference>
<comment type="subunit">
    <text evidence="9">Part of a complex composed of FtsB, FtsL and FtsQ.</text>
</comment>
<dbReference type="GO" id="GO:0032153">
    <property type="term" value="C:cell division site"/>
    <property type="evidence" value="ECO:0007669"/>
    <property type="project" value="UniProtKB-UniRule"/>
</dbReference>
<dbReference type="InterPro" id="IPR013685">
    <property type="entry name" value="POTRA_FtsQ_type"/>
</dbReference>
<evidence type="ECO:0000256" key="6">
    <source>
        <dbReference type="ARBA" id="ARBA00022989"/>
    </source>
</evidence>
<evidence type="ECO:0000259" key="10">
    <source>
        <dbReference type="PROSITE" id="PS51779"/>
    </source>
</evidence>
<dbReference type="EMBL" id="CP043869">
    <property type="protein sequence ID" value="QEQ96030.1"/>
    <property type="molecule type" value="Genomic_DNA"/>
</dbReference>
<evidence type="ECO:0000313" key="11">
    <source>
        <dbReference type="EMBL" id="QEQ96030.1"/>
    </source>
</evidence>
<dbReference type="Gene3D" id="3.10.20.310">
    <property type="entry name" value="membrane protein fhac"/>
    <property type="match status" value="1"/>
</dbReference>
<proteinExistence type="inferred from homology"/>